<dbReference type="Pfam" id="PF07811">
    <property type="entry name" value="TadE"/>
    <property type="match status" value="1"/>
</dbReference>
<keyword evidence="1" id="KW-1133">Transmembrane helix</keyword>
<dbReference type="EMBL" id="JAAXKZ010000094">
    <property type="protein sequence ID" value="NMH94092.1"/>
    <property type="molecule type" value="Genomic_DNA"/>
</dbReference>
<feature type="domain" description="TadE-like" evidence="2">
    <location>
        <begin position="12"/>
        <end position="54"/>
    </location>
</feature>
<organism evidence="3 4">
    <name type="scientific">Pseudonocardia bannensis</name>
    <dbReference type="NCBI Taxonomy" id="630973"/>
    <lineage>
        <taxon>Bacteria</taxon>
        <taxon>Bacillati</taxon>
        <taxon>Actinomycetota</taxon>
        <taxon>Actinomycetes</taxon>
        <taxon>Pseudonocardiales</taxon>
        <taxon>Pseudonocardiaceae</taxon>
        <taxon>Pseudonocardia</taxon>
    </lineage>
</organism>
<protein>
    <submittedName>
        <fullName evidence="3">Pilus assembly protein</fullName>
    </submittedName>
</protein>
<keyword evidence="4" id="KW-1185">Reference proteome</keyword>
<sequence length="137" mass="13872">MRRLRRHDPQRGAAAVEFALVLPLLVLLLFGIVDFARAFHTQLTLSDAAAEGARTLATGGTLAAARSAVGSVLQVTAVAPAAVSYPLATVCPATAVPGTVRAAMTVSTRFEFVTPLIGSLAGGGLTISGTAARQCAA</sequence>
<accession>A0A848DMW8</accession>
<reference evidence="3 4" key="1">
    <citation type="submission" date="2020-04" db="EMBL/GenBank/DDBJ databases">
        <authorList>
            <person name="Klaysubun C."/>
            <person name="Duangmal K."/>
            <person name="Lipun K."/>
        </authorList>
    </citation>
    <scope>NUCLEOTIDE SEQUENCE [LARGE SCALE GENOMIC DNA]</scope>
    <source>
        <strain evidence="3 4">DSM 45300</strain>
    </source>
</reference>
<keyword evidence="1" id="KW-0472">Membrane</keyword>
<name>A0A848DMW8_9PSEU</name>
<dbReference type="InterPro" id="IPR012495">
    <property type="entry name" value="TadE-like_dom"/>
</dbReference>
<comment type="caution">
    <text evidence="3">The sequence shown here is derived from an EMBL/GenBank/DDBJ whole genome shotgun (WGS) entry which is preliminary data.</text>
</comment>
<evidence type="ECO:0000313" key="3">
    <source>
        <dbReference type="EMBL" id="NMH94092.1"/>
    </source>
</evidence>
<dbReference type="RefSeq" id="WP_169414786.1">
    <property type="nucleotide sequence ID" value="NZ_JAAXKZ010000094.1"/>
</dbReference>
<evidence type="ECO:0000313" key="4">
    <source>
        <dbReference type="Proteomes" id="UP000586918"/>
    </source>
</evidence>
<evidence type="ECO:0000259" key="2">
    <source>
        <dbReference type="Pfam" id="PF07811"/>
    </source>
</evidence>
<dbReference type="Proteomes" id="UP000586918">
    <property type="component" value="Unassembled WGS sequence"/>
</dbReference>
<proteinExistence type="predicted"/>
<gene>
    <name evidence="3" type="ORF">HF519_21440</name>
</gene>
<evidence type="ECO:0000256" key="1">
    <source>
        <dbReference type="SAM" id="Phobius"/>
    </source>
</evidence>
<feature type="transmembrane region" description="Helical" evidence="1">
    <location>
        <begin position="12"/>
        <end position="33"/>
    </location>
</feature>
<dbReference type="AlphaFoldDB" id="A0A848DMW8"/>
<keyword evidence="1" id="KW-0812">Transmembrane</keyword>